<name>A0A5C5R8C8_9ACTN</name>
<organism evidence="1 2">
    <name type="scientific">Tsukamurella asaccharolytica</name>
    <dbReference type="NCBI Taxonomy" id="2592067"/>
    <lineage>
        <taxon>Bacteria</taxon>
        <taxon>Bacillati</taxon>
        <taxon>Actinomycetota</taxon>
        <taxon>Actinomycetes</taxon>
        <taxon>Mycobacteriales</taxon>
        <taxon>Tsukamurellaceae</taxon>
        <taxon>Tsukamurella</taxon>
    </lineage>
</organism>
<dbReference type="Proteomes" id="UP000317291">
    <property type="component" value="Unassembled WGS sequence"/>
</dbReference>
<comment type="caution">
    <text evidence="1">The sequence shown here is derived from an EMBL/GenBank/DDBJ whole genome shotgun (WGS) entry which is preliminary data.</text>
</comment>
<dbReference type="EMBL" id="VIGW01000008">
    <property type="protein sequence ID" value="TWS18583.1"/>
    <property type="molecule type" value="Genomic_DNA"/>
</dbReference>
<dbReference type="RefSeq" id="WP_146562541.1">
    <property type="nucleotide sequence ID" value="NZ_VIGW01000008.1"/>
</dbReference>
<dbReference type="AlphaFoldDB" id="A0A5C5R8C8"/>
<protein>
    <submittedName>
        <fullName evidence="1">Uncharacterized protein</fullName>
    </submittedName>
</protein>
<evidence type="ECO:0000313" key="2">
    <source>
        <dbReference type="Proteomes" id="UP000317291"/>
    </source>
</evidence>
<proteinExistence type="predicted"/>
<accession>A0A5C5R8C8</accession>
<reference evidence="1 2" key="1">
    <citation type="submission" date="2019-06" db="EMBL/GenBank/DDBJ databases">
        <title>Tsukamurella conjunctivitidis sp. nov., Tsukamurella assacharolytica sp. nov. and Tsukamurella sputae sp. nov. isolated from patients with conjunctivitis, bacteraemia (lymphoma) and respiratory infection (sputum) in Hong Kong.</title>
        <authorList>
            <person name="Teng J.L.L."/>
            <person name="Lee H.H."/>
            <person name="Fong J.Y.H."/>
            <person name="Fok K.M.N."/>
            <person name="Lau S.K.P."/>
            <person name="Woo P.C.Y."/>
        </authorList>
    </citation>
    <scope>NUCLEOTIDE SEQUENCE [LARGE SCALE GENOMIC DNA]</scope>
    <source>
        <strain evidence="1 2">HKU71</strain>
    </source>
</reference>
<gene>
    <name evidence="1" type="ORF">FK529_14810</name>
</gene>
<keyword evidence="2" id="KW-1185">Reference proteome</keyword>
<sequence>MDRATLDAAAWYDPRVLGWAFTSEDGWAEIVRPRMYTGAMKLGRTQKSAREIAEAGIRAAELVAANPPDEVSLRAAREILELGVDGVERRLVERAQLG</sequence>
<evidence type="ECO:0000313" key="1">
    <source>
        <dbReference type="EMBL" id="TWS18583.1"/>
    </source>
</evidence>